<evidence type="ECO:0000313" key="5">
    <source>
        <dbReference type="Proteomes" id="UP000734854"/>
    </source>
</evidence>
<name>A0A8J5I243_ZINOF</name>
<dbReference type="InterPro" id="IPR008802">
    <property type="entry name" value="REF"/>
</dbReference>
<proteinExistence type="inferred from homology"/>
<evidence type="ECO:0000256" key="2">
    <source>
        <dbReference type="SAM" id="MobiDB-lite"/>
    </source>
</evidence>
<feature type="compositionally biased region" description="Basic and acidic residues" evidence="2">
    <location>
        <begin position="69"/>
        <end position="78"/>
    </location>
</feature>
<evidence type="ECO:0000313" key="4">
    <source>
        <dbReference type="EMBL" id="KAG6533705.1"/>
    </source>
</evidence>
<comment type="caution">
    <text evidence="4">The sequence shown here is derived from an EMBL/GenBank/DDBJ whole genome shotgun (WGS) entry which is preliminary data.</text>
</comment>
<dbReference type="EMBL" id="JACMSC010000002">
    <property type="protein sequence ID" value="KAG6533705.1"/>
    <property type="molecule type" value="Genomic_DNA"/>
</dbReference>
<feature type="compositionally biased region" description="Basic and acidic residues" evidence="2">
    <location>
        <begin position="50"/>
        <end position="59"/>
    </location>
</feature>
<dbReference type="Pfam" id="PF05755">
    <property type="entry name" value="REF"/>
    <property type="match status" value="1"/>
</dbReference>
<dbReference type="PANTHER" id="PTHR33732:SF9">
    <property type="entry name" value="REF_SRPP-LIKE PROTEIN OS05G0151300_LOC_OS05G05940"/>
    <property type="match status" value="1"/>
</dbReference>
<reference evidence="4 5" key="1">
    <citation type="submission" date="2020-08" db="EMBL/GenBank/DDBJ databases">
        <title>Plant Genome Project.</title>
        <authorList>
            <person name="Zhang R.-G."/>
        </authorList>
    </citation>
    <scope>NUCLEOTIDE SEQUENCE [LARGE SCALE GENOMIC DNA]</scope>
    <source>
        <tissue evidence="4">Rhizome</tissue>
    </source>
</reference>
<dbReference type="Proteomes" id="UP000734854">
    <property type="component" value="Unassembled WGS sequence"/>
</dbReference>
<dbReference type="PANTHER" id="PTHR33732">
    <property type="entry name" value="REF/SRPP-LIKE PROTEIN OS05G0151300/LOC_OS05G05940"/>
    <property type="match status" value="1"/>
</dbReference>
<evidence type="ECO:0000256" key="1">
    <source>
        <dbReference type="ARBA" id="ARBA00009737"/>
    </source>
</evidence>
<evidence type="ECO:0000259" key="3">
    <source>
        <dbReference type="Pfam" id="PF11250"/>
    </source>
</evidence>
<dbReference type="Pfam" id="PF11250">
    <property type="entry name" value="FAF"/>
    <property type="match status" value="1"/>
</dbReference>
<accession>A0A8J5I243</accession>
<organism evidence="4 5">
    <name type="scientific">Zingiber officinale</name>
    <name type="common">Ginger</name>
    <name type="synonym">Amomum zingiber</name>
    <dbReference type="NCBI Taxonomy" id="94328"/>
    <lineage>
        <taxon>Eukaryota</taxon>
        <taxon>Viridiplantae</taxon>
        <taxon>Streptophyta</taxon>
        <taxon>Embryophyta</taxon>
        <taxon>Tracheophyta</taxon>
        <taxon>Spermatophyta</taxon>
        <taxon>Magnoliopsida</taxon>
        <taxon>Liliopsida</taxon>
        <taxon>Zingiberales</taxon>
        <taxon>Zingiberaceae</taxon>
        <taxon>Zingiber</taxon>
    </lineage>
</organism>
<dbReference type="AlphaFoldDB" id="A0A8J5I243"/>
<feature type="region of interest" description="Disordered" evidence="2">
    <location>
        <begin position="48"/>
        <end position="84"/>
    </location>
</feature>
<feature type="domain" description="FAF" evidence="3">
    <location>
        <begin position="78"/>
        <end position="111"/>
    </location>
</feature>
<dbReference type="InterPro" id="IPR046431">
    <property type="entry name" value="FAF_dom"/>
</dbReference>
<sequence>MSPEITHLPLPGDVRDDLLGLLRPSRELPGVGFGGCTEILGSESCEMVPEEARVGEKEQPQQGTRRRLDRQQRTESREFPPPIRWLQMPEKREMRAERKDGRLIVREDQAPVNNDGLRYLEFFHVAAIQAVLFIARVYAFAKESSGPLKPGVQTVESTVKAVVGPVYDKFHDVPFDLLKFVDQKVGESVEKLDHRIPPSFKEASAVARSAAGEVQRTGLVNSATGLARSVYTKYEPAAEQIAVSLWRLLNRLPLVSQAAHAVLPAAAQLTEKYNQGVSYSSEKGYAFSAYLPLVPTERIIRVFSGDAVAQ</sequence>
<gene>
    <name evidence="4" type="ORF">ZIOFF_007580</name>
</gene>
<protein>
    <recommendedName>
        <fullName evidence="3">FAF domain-containing protein</fullName>
    </recommendedName>
</protein>
<keyword evidence="5" id="KW-1185">Reference proteome</keyword>
<comment type="similarity">
    <text evidence="1">Belongs to the REF/SRPP family.</text>
</comment>